<accession>A0A9X1S0F1</accession>
<keyword evidence="1" id="KW-1133">Transmembrane helix</keyword>
<dbReference type="AlphaFoldDB" id="A0A9X1S0F1"/>
<feature type="transmembrane region" description="Helical" evidence="1">
    <location>
        <begin position="47"/>
        <end position="74"/>
    </location>
</feature>
<comment type="caution">
    <text evidence="2">The sequence shown here is derived from an EMBL/GenBank/DDBJ whole genome shotgun (WGS) entry which is preliminary data.</text>
</comment>
<gene>
    <name evidence="2" type="ORF">KEC56_06560</name>
</gene>
<evidence type="ECO:0000313" key="3">
    <source>
        <dbReference type="Proteomes" id="UP001139289"/>
    </source>
</evidence>
<reference evidence="2" key="1">
    <citation type="submission" date="2021-04" db="EMBL/GenBank/DDBJ databases">
        <title>Microbacterium tenobrionis sp. nov. and Microbacterium allomyrinae sp. nov., isolated from larvae of Tenobrio molitor and Allomyrina dichotoma, respectively.</title>
        <authorList>
            <person name="Lee S.D."/>
        </authorList>
    </citation>
    <scope>NUCLEOTIDE SEQUENCE</scope>
    <source>
        <strain evidence="2">YMB-B2</strain>
    </source>
</reference>
<dbReference type="RefSeq" id="WP_227530305.1">
    <property type="nucleotide sequence ID" value="NZ_JAGTTM010000002.1"/>
</dbReference>
<feature type="transmembrane region" description="Helical" evidence="1">
    <location>
        <begin position="20"/>
        <end position="41"/>
    </location>
</feature>
<evidence type="ECO:0000313" key="2">
    <source>
        <dbReference type="EMBL" id="MCC2029175.1"/>
    </source>
</evidence>
<keyword evidence="1" id="KW-0812">Transmembrane</keyword>
<organism evidence="2 3">
    <name type="scientific">Microbacterium tenebrionis</name>
    <dbReference type="NCBI Taxonomy" id="2830665"/>
    <lineage>
        <taxon>Bacteria</taxon>
        <taxon>Bacillati</taxon>
        <taxon>Actinomycetota</taxon>
        <taxon>Actinomycetes</taxon>
        <taxon>Micrococcales</taxon>
        <taxon>Microbacteriaceae</taxon>
        <taxon>Microbacterium</taxon>
    </lineage>
</organism>
<feature type="transmembrane region" description="Helical" evidence="1">
    <location>
        <begin position="81"/>
        <end position="101"/>
    </location>
</feature>
<proteinExistence type="predicted"/>
<dbReference type="EMBL" id="JAGTTM010000002">
    <property type="protein sequence ID" value="MCC2029175.1"/>
    <property type="molecule type" value="Genomic_DNA"/>
</dbReference>
<sequence length="108" mass="10539">MTALTAPSPAPSRYRRLGTASLVTGVATLLAAVIGVAVSAATPGAAALGVAALGLGVVAIIAAASLVLGIVAVSLCRPRTIAIWGLGITVATIVALALIVFPPSLWWG</sequence>
<keyword evidence="3" id="KW-1185">Reference proteome</keyword>
<dbReference type="Proteomes" id="UP001139289">
    <property type="component" value="Unassembled WGS sequence"/>
</dbReference>
<evidence type="ECO:0000256" key="1">
    <source>
        <dbReference type="SAM" id="Phobius"/>
    </source>
</evidence>
<protein>
    <submittedName>
        <fullName evidence="2">Uncharacterized protein</fullName>
    </submittedName>
</protein>
<name>A0A9X1S0F1_9MICO</name>
<keyword evidence="1" id="KW-0472">Membrane</keyword>